<feature type="modified residue" description="3-oxoalanine (Cys)" evidence="6">
    <location>
        <position position="99"/>
    </location>
</feature>
<feature type="region of interest" description="Disordered" evidence="7">
    <location>
        <begin position="22"/>
        <end position="51"/>
    </location>
</feature>
<dbReference type="InterPro" id="IPR024607">
    <property type="entry name" value="Sulfatase_CS"/>
</dbReference>
<evidence type="ECO:0000256" key="2">
    <source>
        <dbReference type="ARBA" id="ARBA00022729"/>
    </source>
</evidence>
<dbReference type="EC" id="3.1.6.1" evidence="5"/>
<dbReference type="eggNOG" id="KOG3731">
    <property type="taxonomic scope" value="Eukaryota"/>
</dbReference>
<evidence type="ECO:0000256" key="1">
    <source>
        <dbReference type="ARBA" id="ARBA00008779"/>
    </source>
</evidence>
<reference evidence="11" key="1">
    <citation type="journal article" date="2015" name="BMC Genomics">
        <title>Genomic and transcriptomic analysis of the endophytic fungus Pestalotiopsis fici reveals its lifestyle and high potential for synthesis of natural products.</title>
        <authorList>
            <person name="Wang X."/>
            <person name="Zhang X."/>
            <person name="Liu L."/>
            <person name="Xiang M."/>
            <person name="Wang W."/>
            <person name="Sun X."/>
            <person name="Che Y."/>
            <person name="Guo L."/>
            <person name="Liu G."/>
            <person name="Guo L."/>
            <person name="Wang C."/>
            <person name="Yin W.B."/>
            <person name="Stadler M."/>
            <person name="Zhang X."/>
            <person name="Liu X."/>
        </authorList>
    </citation>
    <scope>NUCLEOTIDE SEQUENCE [LARGE SCALE GENOMIC DNA]</scope>
    <source>
        <strain evidence="11">W106-1 / CGMCC3.15140</strain>
    </source>
</reference>
<dbReference type="GeneID" id="19266093"/>
<feature type="compositionally biased region" description="Polar residues" evidence="7">
    <location>
        <begin position="39"/>
        <end position="50"/>
    </location>
</feature>
<dbReference type="PANTHER" id="PTHR43108:SF8">
    <property type="entry name" value="SD21168P"/>
    <property type="match status" value="1"/>
</dbReference>
<keyword evidence="11" id="KW-1185">Reference proteome</keyword>
<evidence type="ECO:0000256" key="6">
    <source>
        <dbReference type="PIRSR" id="PIRSR000972-50"/>
    </source>
</evidence>
<comment type="catalytic activity">
    <reaction evidence="5">
        <text>an aryl sulfate + H2O = a phenol + sulfate + H(+)</text>
        <dbReference type="Rhea" id="RHEA:17261"/>
        <dbReference type="ChEBI" id="CHEBI:15377"/>
        <dbReference type="ChEBI" id="CHEBI:15378"/>
        <dbReference type="ChEBI" id="CHEBI:16189"/>
        <dbReference type="ChEBI" id="CHEBI:33853"/>
        <dbReference type="ChEBI" id="CHEBI:140317"/>
        <dbReference type="EC" id="3.1.6.1"/>
    </reaction>
</comment>
<name>W3XP24_PESFW</name>
<organism evidence="10 11">
    <name type="scientific">Pestalotiopsis fici (strain W106-1 / CGMCC3.15140)</name>
    <dbReference type="NCBI Taxonomy" id="1229662"/>
    <lineage>
        <taxon>Eukaryota</taxon>
        <taxon>Fungi</taxon>
        <taxon>Dikarya</taxon>
        <taxon>Ascomycota</taxon>
        <taxon>Pezizomycotina</taxon>
        <taxon>Sordariomycetes</taxon>
        <taxon>Xylariomycetidae</taxon>
        <taxon>Amphisphaeriales</taxon>
        <taxon>Sporocadaceae</taxon>
        <taxon>Pestalotiopsis</taxon>
    </lineage>
</organism>
<evidence type="ECO:0000313" key="10">
    <source>
        <dbReference type="EMBL" id="ETS87252.1"/>
    </source>
</evidence>
<proteinExistence type="inferred from homology"/>
<dbReference type="GO" id="GO:0005539">
    <property type="term" value="F:glycosaminoglycan binding"/>
    <property type="evidence" value="ECO:0007669"/>
    <property type="project" value="TreeGrafter"/>
</dbReference>
<dbReference type="PANTHER" id="PTHR43108">
    <property type="entry name" value="N-ACETYLGLUCOSAMINE-6-SULFATASE FAMILY MEMBER"/>
    <property type="match status" value="1"/>
</dbReference>
<dbReference type="InterPro" id="IPR017850">
    <property type="entry name" value="Alkaline_phosphatase_core_sf"/>
</dbReference>
<dbReference type="Proteomes" id="UP000030651">
    <property type="component" value="Unassembled WGS sequence"/>
</dbReference>
<dbReference type="KEGG" id="pfy:PFICI_01080"/>
<evidence type="ECO:0000256" key="5">
    <source>
        <dbReference type="PIRNR" id="PIRNR000972"/>
    </source>
</evidence>
<evidence type="ECO:0000313" key="11">
    <source>
        <dbReference type="Proteomes" id="UP000030651"/>
    </source>
</evidence>
<evidence type="ECO:0000256" key="8">
    <source>
        <dbReference type="SAM" id="SignalP"/>
    </source>
</evidence>
<dbReference type="PROSITE" id="PS00523">
    <property type="entry name" value="SULFATASE_1"/>
    <property type="match status" value="1"/>
</dbReference>
<keyword evidence="2 8" id="KW-0732">Signal</keyword>
<dbReference type="Pfam" id="PF00884">
    <property type="entry name" value="Sulfatase"/>
    <property type="match status" value="1"/>
</dbReference>
<sequence>MLFTSALILALAACRAHANGQAPVHGTEDSHIPPPFPDNGQQQPLVGSDSSRGRPNIVFILTDDQDLHMQSLEYMPLVKKHLTDQGTFFKRHFCTIAICCPSRVSLWTGRAAHNTNVTDVNPPYGGYPKFLSQGFNEAYLPIWLQEEGYSTYYTGKLFNAHTIWNYNSPHVAGWNGSDFLLDPFTYSYLRSVYQRNKEEPVSYEGQHSVDVLTEKALGLLDEGASSGQPFFLGLAPVAPHSNVDASVLGTGYDVRPDMVAPKFTAPIPADRHKHLFEDVKVPRTENFNPDEPSGANWMLHLPKRSREVVDYDDHFYRSRLRALQGVDELVDRVVARLEELGILENTYIIYTSDNGFHIGQHRLSPGKECGFEEDINVPLIVRGPKVPKGRVADIVTTHTDLAPTIIDLIGGKIPEAAHFDGDAIPLTGNGIDEAAKSRHEHVNVEFWGLALGEGKTFPGYESRWGNNTYKALRVVSDNWNLYYSVWCTNEHELYDLKTDPGQLNNLLAPRAKSPGAPRSLNGYPLDKVAARLDSLLFVLKSCKEQTCIRPWHSLHPAGNVNSLDDALSPRFDDFYVEKQVKIEFNRCEFGYILDAEGPQFDTDGLVYRHGLPWSEWT</sequence>
<keyword evidence="3 5" id="KW-0378">Hydrolase</keyword>
<dbReference type="GO" id="GO:0004065">
    <property type="term" value="F:arylsulfatase activity"/>
    <property type="evidence" value="ECO:0007669"/>
    <property type="project" value="UniProtKB-UniRule"/>
</dbReference>
<evidence type="ECO:0000256" key="4">
    <source>
        <dbReference type="ARBA" id="ARBA00023180"/>
    </source>
</evidence>
<accession>W3XP24</accession>
<dbReference type="EMBL" id="KI912109">
    <property type="protein sequence ID" value="ETS87252.1"/>
    <property type="molecule type" value="Genomic_DNA"/>
</dbReference>
<feature type="domain" description="Sulfatase N-terminal" evidence="9">
    <location>
        <begin position="55"/>
        <end position="410"/>
    </location>
</feature>
<dbReference type="STRING" id="1229662.W3XP24"/>
<evidence type="ECO:0000256" key="7">
    <source>
        <dbReference type="SAM" id="MobiDB-lite"/>
    </source>
</evidence>
<evidence type="ECO:0000259" key="9">
    <source>
        <dbReference type="Pfam" id="PF00884"/>
    </source>
</evidence>
<dbReference type="InterPro" id="IPR000917">
    <property type="entry name" value="Sulfatase_N"/>
</dbReference>
<dbReference type="FunFam" id="3.40.720.10:FF:000051">
    <property type="entry name" value="Arylsulfatase"/>
    <property type="match status" value="1"/>
</dbReference>
<dbReference type="OrthoDB" id="96314at2759"/>
<dbReference type="Gene3D" id="3.40.720.10">
    <property type="entry name" value="Alkaline Phosphatase, subunit A"/>
    <property type="match status" value="1"/>
</dbReference>
<dbReference type="CDD" id="cd16147">
    <property type="entry name" value="G6S"/>
    <property type="match status" value="1"/>
</dbReference>
<keyword evidence="4" id="KW-0325">Glycoprotein</keyword>
<comment type="PTM">
    <text evidence="6">The conversion to 3-oxoalanine (also known as C-formylglycine, FGly), of a serine or cysteine residue in prokaryotes and of a cysteine residue in eukaryotes, is critical for catalytic activity.</text>
</comment>
<dbReference type="PIRSF" id="PIRSF000972">
    <property type="entry name" value="Arylsulf_plant"/>
    <property type="match status" value="1"/>
</dbReference>
<evidence type="ECO:0000256" key="3">
    <source>
        <dbReference type="ARBA" id="ARBA00022801"/>
    </source>
</evidence>
<feature type="chain" id="PRO_5004834920" description="Arylsulfatase" evidence="8">
    <location>
        <begin position="19"/>
        <end position="617"/>
    </location>
</feature>
<dbReference type="SUPFAM" id="SSF53649">
    <property type="entry name" value="Alkaline phosphatase-like"/>
    <property type="match status" value="1"/>
</dbReference>
<dbReference type="InterPro" id="IPR012083">
    <property type="entry name" value="Arylsulfatase"/>
</dbReference>
<comment type="similarity">
    <text evidence="1 5">Belongs to the sulfatase family.</text>
</comment>
<dbReference type="AlphaFoldDB" id="W3XP24"/>
<protein>
    <recommendedName>
        <fullName evidence="5">Arylsulfatase</fullName>
        <shortName evidence="5">AS</shortName>
        <ecNumber evidence="5">3.1.6.1</ecNumber>
    </recommendedName>
    <alternativeName>
        <fullName evidence="5">Aryl-sulfate sulphohydrolase</fullName>
    </alternativeName>
</protein>
<dbReference type="InParanoid" id="W3XP24"/>
<dbReference type="OMA" id="YEGEYST"/>
<feature type="signal peptide" evidence="8">
    <location>
        <begin position="1"/>
        <end position="18"/>
    </location>
</feature>
<dbReference type="GO" id="GO:0008449">
    <property type="term" value="F:N-acetylglucosamine-6-sulfatase activity"/>
    <property type="evidence" value="ECO:0007669"/>
    <property type="project" value="TreeGrafter"/>
</dbReference>
<dbReference type="GO" id="GO:0018958">
    <property type="term" value="P:phenol-containing compound metabolic process"/>
    <property type="evidence" value="ECO:0007669"/>
    <property type="project" value="InterPro"/>
</dbReference>
<gene>
    <name evidence="10" type="ORF">PFICI_01080</name>
</gene>
<dbReference type="HOGENOM" id="CLU_006332_4_0_1"/>
<dbReference type="RefSeq" id="XP_007827852.1">
    <property type="nucleotide sequence ID" value="XM_007829661.1"/>
</dbReference>